<evidence type="ECO:0000256" key="7">
    <source>
        <dbReference type="SAM" id="Phobius"/>
    </source>
</evidence>
<keyword evidence="5" id="KW-0456">Lyase</keyword>
<dbReference type="InterPro" id="IPR011057">
    <property type="entry name" value="Mss4-like_sf"/>
</dbReference>
<dbReference type="Pfam" id="PF07938">
    <property type="entry name" value="Fungal_lectin"/>
    <property type="match status" value="1"/>
</dbReference>
<dbReference type="GO" id="GO:0016846">
    <property type="term" value="F:carbon-sulfur lyase activity"/>
    <property type="evidence" value="ECO:0007669"/>
    <property type="project" value="InterPro"/>
</dbReference>
<keyword evidence="4" id="KW-0862">Zinc</keyword>
<evidence type="ECO:0000313" key="9">
    <source>
        <dbReference type="EMBL" id="KAJ6440045.1"/>
    </source>
</evidence>
<dbReference type="PROSITE" id="PS51891">
    <property type="entry name" value="CENP_V_GFA"/>
    <property type="match status" value="1"/>
</dbReference>
<evidence type="ECO:0000259" key="8">
    <source>
        <dbReference type="PROSITE" id="PS51891"/>
    </source>
</evidence>
<evidence type="ECO:0000313" key="10">
    <source>
        <dbReference type="Proteomes" id="UP001163105"/>
    </source>
</evidence>
<feature type="domain" description="CENP-V/GFA" evidence="8">
    <location>
        <begin position="522"/>
        <end position="659"/>
    </location>
</feature>
<evidence type="ECO:0000256" key="6">
    <source>
        <dbReference type="SAM" id="MobiDB-lite"/>
    </source>
</evidence>
<dbReference type="Gene3D" id="2.120.10.70">
    <property type="entry name" value="Fucose-specific lectin"/>
    <property type="match status" value="1"/>
</dbReference>
<evidence type="ECO:0000256" key="1">
    <source>
        <dbReference type="ARBA" id="ARBA00005495"/>
    </source>
</evidence>
<evidence type="ECO:0000256" key="2">
    <source>
        <dbReference type="ARBA" id="ARBA00009042"/>
    </source>
</evidence>
<protein>
    <submittedName>
        <fullName evidence="9">Glutathione-dependent formaldehyde-activating enzyme</fullName>
    </submittedName>
</protein>
<dbReference type="GO" id="GO:0046872">
    <property type="term" value="F:metal ion binding"/>
    <property type="evidence" value="ECO:0007669"/>
    <property type="project" value="UniProtKB-KW"/>
</dbReference>
<organism evidence="9 10">
    <name type="scientific">Purpureocillium lavendulum</name>
    <dbReference type="NCBI Taxonomy" id="1247861"/>
    <lineage>
        <taxon>Eukaryota</taxon>
        <taxon>Fungi</taxon>
        <taxon>Dikarya</taxon>
        <taxon>Ascomycota</taxon>
        <taxon>Pezizomycotina</taxon>
        <taxon>Sordariomycetes</taxon>
        <taxon>Hypocreomycetidae</taxon>
        <taxon>Hypocreales</taxon>
        <taxon>Ophiocordycipitaceae</taxon>
        <taxon>Purpureocillium</taxon>
    </lineage>
</organism>
<keyword evidence="3" id="KW-0479">Metal-binding</keyword>
<name>A0AB34FM91_9HYPO</name>
<keyword evidence="10" id="KW-1185">Reference proteome</keyword>
<keyword evidence="7" id="KW-1133">Transmembrane helix</keyword>
<dbReference type="Gene3D" id="3.90.1590.10">
    <property type="entry name" value="glutathione-dependent formaldehyde- activating enzyme (gfa)"/>
    <property type="match status" value="1"/>
</dbReference>
<dbReference type="EMBL" id="JAQHRD010000006">
    <property type="protein sequence ID" value="KAJ6440045.1"/>
    <property type="molecule type" value="Genomic_DNA"/>
</dbReference>
<dbReference type="InterPro" id="IPR006913">
    <property type="entry name" value="CENP-V/GFA"/>
</dbReference>
<feature type="compositionally biased region" description="Low complexity" evidence="6">
    <location>
        <begin position="169"/>
        <end position="187"/>
    </location>
</feature>
<dbReference type="AlphaFoldDB" id="A0AB34FM91"/>
<evidence type="ECO:0000256" key="5">
    <source>
        <dbReference type="ARBA" id="ARBA00023239"/>
    </source>
</evidence>
<feature type="region of interest" description="Disordered" evidence="6">
    <location>
        <begin position="86"/>
        <end position="105"/>
    </location>
</feature>
<feature type="compositionally biased region" description="Polar residues" evidence="6">
    <location>
        <begin position="86"/>
        <end position="97"/>
    </location>
</feature>
<feature type="region of interest" description="Disordered" evidence="6">
    <location>
        <begin position="167"/>
        <end position="187"/>
    </location>
</feature>
<evidence type="ECO:0000256" key="3">
    <source>
        <dbReference type="ARBA" id="ARBA00022723"/>
    </source>
</evidence>
<comment type="similarity">
    <text evidence="1">Belongs to the Gfa family.</text>
</comment>
<accession>A0AB34FM91</accession>
<sequence length="911" mass="97479">MVSPLSSDPGSSPRQGLPEYAEGLEAYIPGTQDYYDEDWFAAGRDSSFASATLHGPHECPAAPEACISPPTRHPSDQTRSATEYESGLESLTPSSDLKQVYDPASGKEAYNPGCGRDAYAPRDDTTQCEARTCGLRRPIFWAVLVIVMVAVVAAAVGGGVGGSLANRHSAGSDTASDDSSSNGGNLSRTSLLPGTSLAAVNFTDQYGHDNLLVFYQLRSLALAQSAFNSSTGKWSASIVNSKTNEIKNGTALSASIYWRSKESRDTRVYYTGPDDKIYGQVVGGQGLAATQASWSPLAGVSGNFAIAPNSRLVSSGRENADAYEGDFLMYQDTSGVIRVQRRQNSNEGDGSKSGQWSSSNVPFSLGRAANSSGMALTPIYNAGPRALNLFFGNETDGRAEQTLTHASLMHNTVWRGASLPAGLDKGTAIAAFSWGYNSTETGAKKPRKEGGNRRRVEARAGADGVYGGEVVVQGDVAGIKKNGSAPRTIAVSQAGRVYGVVDSSDGDGAEIVEWRWKSGSEYEEMTCHCGKVKHNLARAAGPRDIELCHCYGCRHSTGELYASYYKLDKGKTLPLLSSPALSKYTSVESQSGGVQDATATLYFCSTCGCHVFRTIADANESSIEVATGTLVDGGEPTAAKFASHVRAGETRDGGLTKWLGEPLLIKDHETGLKHHAADDEQQQPASQGDTLAGSCLCRGVALRITRPNADSRKPHSGFADLIIPFHTGDPDIKNPDDVKWWLREDGTKYMAGLCACQTCRLVSGFELQSWAFVPRTNIEYLQTTSSGVGGGEVTDGTWSALDFDTVREKSTLRGYESSPGVMREFCGRCGATVFWHDRWRPDLIDVSVGLLQDGQDGARAEGWLSWFLGRVSFAEDVVLGRQGWPRETARGLVEHVERSMKTEEGGKNNGA</sequence>
<feature type="transmembrane region" description="Helical" evidence="7">
    <location>
        <begin position="139"/>
        <end position="160"/>
    </location>
</feature>
<comment type="caution">
    <text evidence="9">The sequence shown here is derived from an EMBL/GenBank/DDBJ whole genome shotgun (WGS) entry which is preliminary data.</text>
</comment>
<dbReference type="Pfam" id="PF04828">
    <property type="entry name" value="GFA"/>
    <property type="match status" value="1"/>
</dbReference>
<reference evidence="9" key="1">
    <citation type="submission" date="2023-01" db="EMBL/GenBank/DDBJ databases">
        <title>The growth and conidiation of Purpureocillium lavendulum are regulated by nitrogen source and histone H3K14 acetylation.</title>
        <authorList>
            <person name="Tang P."/>
            <person name="Han J."/>
            <person name="Zhang C."/>
            <person name="Tang P."/>
            <person name="Qi F."/>
            <person name="Zhang K."/>
            <person name="Liang L."/>
        </authorList>
    </citation>
    <scope>NUCLEOTIDE SEQUENCE</scope>
    <source>
        <strain evidence="9">YMF1.00683</strain>
    </source>
</reference>
<dbReference type="SUPFAM" id="SSF89372">
    <property type="entry name" value="Fucose-specific lectin"/>
    <property type="match status" value="1"/>
</dbReference>
<keyword evidence="7" id="KW-0812">Transmembrane</keyword>
<dbReference type="PANTHER" id="PTHR33337">
    <property type="entry name" value="GFA DOMAIN-CONTAINING PROTEIN"/>
    <property type="match status" value="1"/>
</dbReference>
<dbReference type="Gene3D" id="2.170.150.70">
    <property type="match status" value="1"/>
</dbReference>
<gene>
    <name evidence="9" type="ORF">O9K51_07936</name>
</gene>
<evidence type="ECO:0000256" key="4">
    <source>
        <dbReference type="ARBA" id="ARBA00022833"/>
    </source>
</evidence>
<dbReference type="InterPro" id="IPR012475">
    <property type="entry name" value="Fungal_lectin"/>
</dbReference>
<dbReference type="Proteomes" id="UP001163105">
    <property type="component" value="Unassembled WGS sequence"/>
</dbReference>
<feature type="region of interest" description="Disordered" evidence="6">
    <location>
        <begin position="1"/>
        <end position="24"/>
    </location>
</feature>
<comment type="similarity">
    <text evidence="2">Belongs to the fungal fucose-specific lectin family.</text>
</comment>
<keyword evidence="7" id="KW-0472">Membrane</keyword>
<proteinExistence type="inferred from homology"/>
<feature type="region of interest" description="Disordered" evidence="6">
    <location>
        <begin position="51"/>
        <end position="80"/>
    </location>
</feature>
<feature type="compositionally biased region" description="Polar residues" evidence="6">
    <location>
        <begin position="1"/>
        <end position="14"/>
    </location>
</feature>
<dbReference type="SUPFAM" id="SSF51316">
    <property type="entry name" value="Mss4-like"/>
    <property type="match status" value="2"/>
</dbReference>
<dbReference type="PANTHER" id="PTHR33337:SF30">
    <property type="entry name" value="DUF636 DOMAIN PROTEIN (AFU_ORTHOLOGUE AFUA_1G03180)"/>
    <property type="match status" value="1"/>
</dbReference>